<evidence type="ECO:0000313" key="2">
    <source>
        <dbReference type="EMBL" id="GJE06173.1"/>
    </source>
</evidence>
<feature type="coiled-coil region" evidence="1">
    <location>
        <begin position="23"/>
        <end position="82"/>
    </location>
</feature>
<accession>A0ABQ4SWB1</accession>
<reference evidence="2" key="2">
    <citation type="submission" date="2021-08" db="EMBL/GenBank/DDBJ databases">
        <authorList>
            <person name="Tani A."/>
            <person name="Ola A."/>
            <person name="Ogura Y."/>
            <person name="Katsura K."/>
            <person name="Hayashi T."/>
        </authorList>
    </citation>
    <scope>NUCLEOTIDE SEQUENCE</scope>
    <source>
        <strain evidence="2">LMG 23639</strain>
    </source>
</reference>
<name>A0ABQ4SWB1_9HYPH</name>
<gene>
    <name evidence="2" type="ORF">AOPFMNJM_1486</name>
</gene>
<dbReference type="Proteomes" id="UP001055102">
    <property type="component" value="Unassembled WGS sequence"/>
</dbReference>
<keyword evidence="3" id="KW-1185">Reference proteome</keyword>
<reference evidence="2" key="1">
    <citation type="journal article" date="2021" name="Front. Microbiol.">
        <title>Comprehensive Comparative Genomics and Phenotyping of Methylobacterium Species.</title>
        <authorList>
            <person name="Alessa O."/>
            <person name="Ogura Y."/>
            <person name="Fujitani Y."/>
            <person name="Takami H."/>
            <person name="Hayashi T."/>
            <person name="Sahin N."/>
            <person name="Tani A."/>
        </authorList>
    </citation>
    <scope>NUCLEOTIDE SEQUENCE</scope>
    <source>
        <strain evidence="2">LMG 23639</strain>
    </source>
</reference>
<organism evidence="2 3">
    <name type="scientific">Methylobacterium jeotgali</name>
    <dbReference type="NCBI Taxonomy" id="381630"/>
    <lineage>
        <taxon>Bacteria</taxon>
        <taxon>Pseudomonadati</taxon>
        <taxon>Pseudomonadota</taxon>
        <taxon>Alphaproteobacteria</taxon>
        <taxon>Hyphomicrobiales</taxon>
        <taxon>Methylobacteriaceae</taxon>
        <taxon>Methylobacterium</taxon>
    </lineage>
</organism>
<keyword evidence="1" id="KW-0175">Coiled coil</keyword>
<sequence>MADPEGMILPLLREMRADAQNGLAEMRRRFEAIDARFDRLEKRFDNLREAVNGESVLGRYAAAEVEERLEAIEKRLASLESRS</sequence>
<dbReference type="Gene3D" id="6.10.250.2540">
    <property type="match status" value="1"/>
</dbReference>
<evidence type="ECO:0000313" key="3">
    <source>
        <dbReference type="Proteomes" id="UP001055102"/>
    </source>
</evidence>
<proteinExistence type="predicted"/>
<dbReference type="RefSeq" id="WP_238274803.1">
    <property type="nucleotide sequence ID" value="NZ_BPQR01000024.1"/>
</dbReference>
<protein>
    <submittedName>
        <fullName evidence="2">Uncharacterized protein</fullName>
    </submittedName>
</protein>
<comment type="caution">
    <text evidence="2">The sequence shown here is derived from an EMBL/GenBank/DDBJ whole genome shotgun (WGS) entry which is preliminary data.</text>
</comment>
<evidence type="ECO:0000256" key="1">
    <source>
        <dbReference type="SAM" id="Coils"/>
    </source>
</evidence>
<dbReference type="EMBL" id="BPQR01000024">
    <property type="protein sequence ID" value="GJE06173.1"/>
    <property type="molecule type" value="Genomic_DNA"/>
</dbReference>